<organism evidence="2 3">
    <name type="scientific">Orbilia oligospora</name>
    <name type="common">Nematode-trapping fungus</name>
    <name type="synonym">Arthrobotrys oligospora</name>
    <dbReference type="NCBI Taxonomy" id="2813651"/>
    <lineage>
        <taxon>Eukaryota</taxon>
        <taxon>Fungi</taxon>
        <taxon>Dikarya</taxon>
        <taxon>Ascomycota</taxon>
        <taxon>Pezizomycotina</taxon>
        <taxon>Orbiliomycetes</taxon>
        <taxon>Orbiliales</taxon>
        <taxon>Orbiliaceae</taxon>
        <taxon>Orbilia</taxon>
    </lineage>
</organism>
<gene>
    <name evidence="2" type="ORF">TWF703_004011</name>
</gene>
<dbReference type="EMBL" id="WIQZ01000002">
    <property type="protein sequence ID" value="KAF3146740.1"/>
    <property type="molecule type" value="Genomic_DNA"/>
</dbReference>
<sequence>MSGFEIAGVVIGAPAVVELLIKTSIKGYHTFQSAQLAGSDFQRYQYELKASILGAASLRYKTTLDTLAMITGMFAEVDQLNEKYGITCNSPDLHRISSVRSSPPETSKKGNRNSWISRIRFGSKEPPKKGPSALS</sequence>
<dbReference type="InterPro" id="IPR038305">
    <property type="entry name" value="HeLo_sf"/>
</dbReference>
<name>A0A7C8K8S7_ORBOL</name>
<reference evidence="2 3" key="1">
    <citation type="submission" date="2019-06" db="EMBL/GenBank/DDBJ databases">
        <authorList>
            <person name="Palmer J.M."/>
        </authorList>
    </citation>
    <scope>NUCLEOTIDE SEQUENCE [LARGE SCALE GENOMIC DNA]</scope>
    <source>
        <strain evidence="2 3">TWF703</strain>
    </source>
</reference>
<feature type="region of interest" description="Disordered" evidence="1">
    <location>
        <begin position="95"/>
        <end position="135"/>
    </location>
</feature>
<proteinExistence type="predicted"/>
<comment type="caution">
    <text evidence="2">The sequence shown here is derived from an EMBL/GenBank/DDBJ whole genome shotgun (WGS) entry which is preliminary data.</text>
</comment>
<evidence type="ECO:0008006" key="4">
    <source>
        <dbReference type="Google" id="ProtNLM"/>
    </source>
</evidence>
<evidence type="ECO:0000256" key="1">
    <source>
        <dbReference type="SAM" id="MobiDB-lite"/>
    </source>
</evidence>
<evidence type="ECO:0000313" key="3">
    <source>
        <dbReference type="Proteomes" id="UP000480548"/>
    </source>
</evidence>
<accession>A0A7C8K8S7</accession>
<protein>
    <recommendedName>
        <fullName evidence="4">Prion-inhibition and propagation HeLo domain-containing protein</fullName>
    </recommendedName>
</protein>
<dbReference type="Gene3D" id="1.20.120.1020">
    <property type="entry name" value="Prion-inhibition and propagation, HeLo domain"/>
    <property type="match status" value="1"/>
</dbReference>
<evidence type="ECO:0000313" key="2">
    <source>
        <dbReference type="EMBL" id="KAF3146740.1"/>
    </source>
</evidence>
<dbReference type="AlphaFoldDB" id="A0A7C8K8S7"/>
<dbReference type="Proteomes" id="UP000480548">
    <property type="component" value="Unassembled WGS sequence"/>
</dbReference>